<protein>
    <submittedName>
        <fullName evidence="1">Proline-tRNA ligase</fullName>
    </submittedName>
</protein>
<dbReference type="InterPro" id="IPR036754">
    <property type="entry name" value="YbaK/aa-tRNA-synt-asso_dom_sf"/>
</dbReference>
<reference evidence="1" key="1">
    <citation type="submission" date="2013-12" db="EMBL/GenBank/DDBJ databases">
        <title>A Varibaculum cambriense genome reconstructed from a premature infant gut community with otherwise low bacterial novelty that shifts toward anaerobic metabolism during the third week of life.</title>
        <authorList>
            <person name="Brown C.T."/>
            <person name="Sharon I."/>
            <person name="Thomas B.C."/>
            <person name="Castelle C.J."/>
            <person name="Morowitz M.J."/>
            <person name="Banfield J.F."/>
        </authorList>
    </citation>
    <scope>NUCLEOTIDE SEQUENCE</scope>
</reference>
<dbReference type="GO" id="GO:0002161">
    <property type="term" value="F:aminoacyl-tRNA deacylase activity"/>
    <property type="evidence" value="ECO:0007669"/>
    <property type="project" value="InterPro"/>
</dbReference>
<dbReference type="Gene3D" id="3.30.930.10">
    <property type="entry name" value="Bira Bifunctional Protein, Domain 2"/>
    <property type="match status" value="1"/>
</dbReference>
<feature type="non-terminal residue" evidence="1">
    <location>
        <position position="1"/>
    </location>
</feature>
<evidence type="ECO:0000313" key="1">
    <source>
        <dbReference type="EMBL" id="ETJ38947.1"/>
    </source>
</evidence>
<dbReference type="InterPro" id="IPR045864">
    <property type="entry name" value="aa-tRNA-synth_II/BPL/LPL"/>
</dbReference>
<dbReference type="AlphaFoldDB" id="W1Y8V8"/>
<proteinExistence type="predicted"/>
<keyword evidence="1" id="KW-0436">Ligase</keyword>
<comment type="caution">
    <text evidence="1">The sequence shown here is derived from an EMBL/GenBank/DDBJ whole genome shotgun (WGS) entry which is preliminary data.</text>
</comment>
<accession>W1Y8V8</accession>
<dbReference type="EMBL" id="AZMM01007052">
    <property type="protein sequence ID" value="ETJ38947.1"/>
    <property type="molecule type" value="Genomic_DNA"/>
</dbReference>
<name>W1Y8V8_9ZZZZ</name>
<dbReference type="SUPFAM" id="SSF55826">
    <property type="entry name" value="YbaK/ProRS associated domain"/>
    <property type="match status" value="1"/>
</dbReference>
<sequence>AIVGDAGAMGGSDSKEFSAPAAAGEDIIAYSDTTDYAANLEMAKDFYERQKPTLSAEPLEKIDTPNEKTIEELSQLLDVPAEKLAKTI</sequence>
<gene>
    <name evidence="1" type="ORF">Q604_UNBC07052G0001</name>
</gene>
<organism evidence="1">
    <name type="scientific">human gut metagenome</name>
    <dbReference type="NCBI Taxonomy" id="408170"/>
    <lineage>
        <taxon>unclassified sequences</taxon>
        <taxon>metagenomes</taxon>
        <taxon>organismal metagenomes</taxon>
    </lineage>
</organism>
<dbReference type="GO" id="GO:0016874">
    <property type="term" value="F:ligase activity"/>
    <property type="evidence" value="ECO:0007669"/>
    <property type="project" value="UniProtKB-KW"/>
</dbReference>
<feature type="non-terminal residue" evidence="1">
    <location>
        <position position="88"/>
    </location>
</feature>